<dbReference type="GO" id="GO:0008270">
    <property type="term" value="F:zinc ion binding"/>
    <property type="evidence" value="ECO:0007669"/>
    <property type="project" value="InterPro"/>
</dbReference>
<dbReference type="Gene3D" id="1.10.30.50">
    <property type="match status" value="1"/>
</dbReference>
<gene>
    <name evidence="2" type="ORF">Ctaglu_32890</name>
</gene>
<dbReference type="GO" id="GO:0004519">
    <property type="term" value="F:endonuclease activity"/>
    <property type="evidence" value="ECO:0007669"/>
    <property type="project" value="InterPro"/>
</dbReference>
<dbReference type="Pfam" id="PF01844">
    <property type="entry name" value="HNH"/>
    <property type="match status" value="1"/>
</dbReference>
<reference evidence="2 3" key="1">
    <citation type="submission" date="2018-11" db="EMBL/GenBank/DDBJ databases">
        <title>Genome sequencing and assembly of Clostridium tagluense strain A121.</title>
        <authorList>
            <person name="Murakami T."/>
            <person name="Segawa T."/>
            <person name="Shcherbakova V.A."/>
            <person name="Mori H."/>
            <person name="Yoshimura Y."/>
        </authorList>
    </citation>
    <scope>NUCLEOTIDE SEQUENCE [LARGE SCALE GENOMIC DNA]</scope>
    <source>
        <strain evidence="2 3">A121</strain>
    </source>
</reference>
<sequence>MAGWEIKEAQFIEKYLLEEDIWKMFNYIFSSKTVKATSYKFVFLKSIIECVYDVNLEGKILLTDIFARFTRIYWYLIVKHNLRQCTKAIRSGKASINIIFEKYIKFDQQLMFCEYDSIDDNIKKCIESEVYAECKEYVVGAFYNDTGGSVYSFSLRENYIKFNPQVLSFIQKYSNVLLKLNYFEWISFLEKNNSGESCYSIASKLHEASKRTNLTLYKDFLYFNTDEEETRCFYCNRAIAYNKIHVDHFIPWSFIKSDRLWNLVNSCPVCNLSKSDKLTEKYFLDKLINRDEKLLLRNELIIVKDFNVYSKERLINYYNAAEFCGFKKWKTIKPKGIMV</sequence>
<protein>
    <recommendedName>
        <fullName evidence="1">HNH domain-containing protein</fullName>
    </recommendedName>
</protein>
<dbReference type="OrthoDB" id="489287at2"/>
<dbReference type="RefSeq" id="WP_125003673.1">
    <property type="nucleotide sequence ID" value="NZ_BHYK01000020.1"/>
</dbReference>
<dbReference type="InterPro" id="IPR002711">
    <property type="entry name" value="HNH"/>
</dbReference>
<dbReference type="InterPro" id="IPR003615">
    <property type="entry name" value="HNH_nuc"/>
</dbReference>
<evidence type="ECO:0000259" key="1">
    <source>
        <dbReference type="Pfam" id="PF01844"/>
    </source>
</evidence>
<name>A0A401UQ67_9CLOT</name>
<organism evidence="2 3">
    <name type="scientific">Clostridium tagluense</name>
    <dbReference type="NCBI Taxonomy" id="360422"/>
    <lineage>
        <taxon>Bacteria</taxon>
        <taxon>Bacillati</taxon>
        <taxon>Bacillota</taxon>
        <taxon>Clostridia</taxon>
        <taxon>Eubacteriales</taxon>
        <taxon>Clostridiaceae</taxon>
        <taxon>Clostridium</taxon>
    </lineage>
</organism>
<keyword evidence="3" id="KW-1185">Reference proteome</keyword>
<dbReference type="GO" id="GO:0003676">
    <property type="term" value="F:nucleic acid binding"/>
    <property type="evidence" value="ECO:0007669"/>
    <property type="project" value="InterPro"/>
</dbReference>
<comment type="caution">
    <text evidence="2">The sequence shown here is derived from an EMBL/GenBank/DDBJ whole genome shotgun (WGS) entry which is preliminary data.</text>
</comment>
<evidence type="ECO:0000313" key="2">
    <source>
        <dbReference type="EMBL" id="GCD11666.1"/>
    </source>
</evidence>
<dbReference type="CDD" id="cd00085">
    <property type="entry name" value="HNHc"/>
    <property type="match status" value="1"/>
</dbReference>
<evidence type="ECO:0000313" key="3">
    <source>
        <dbReference type="Proteomes" id="UP000287872"/>
    </source>
</evidence>
<feature type="domain" description="HNH" evidence="1">
    <location>
        <begin position="232"/>
        <end position="277"/>
    </location>
</feature>
<dbReference type="Proteomes" id="UP000287872">
    <property type="component" value="Unassembled WGS sequence"/>
</dbReference>
<proteinExistence type="predicted"/>
<accession>A0A401UQ67</accession>
<dbReference type="EMBL" id="BHYK01000020">
    <property type="protein sequence ID" value="GCD11666.1"/>
    <property type="molecule type" value="Genomic_DNA"/>
</dbReference>
<dbReference type="AlphaFoldDB" id="A0A401UQ67"/>